<accession>A0A0R2PSH8</accession>
<dbReference type="Proteomes" id="UP000050874">
    <property type="component" value="Unassembled WGS sequence"/>
</dbReference>
<dbReference type="AlphaFoldDB" id="A0A0R2PSH8"/>
<name>A0A0R2PSH8_9GAMM</name>
<organism evidence="2 3">
    <name type="scientific">SAR86 cluster bacterium BACL1 MAG-120920-bin57</name>
    <dbReference type="NCBI Taxonomy" id="1655571"/>
    <lineage>
        <taxon>Bacteria</taxon>
        <taxon>Pseudomonadati</taxon>
        <taxon>Pseudomonadota</taxon>
        <taxon>Gammaproteobacteria</taxon>
        <taxon>SAR86 cluster</taxon>
    </lineage>
</organism>
<protein>
    <submittedName>
        <fullName evidence="2">Uncharacterized protein</fullName>
    </submittedName>
</protein>
<evidence type="ECO:0000313" key="3">
    <source>
        <dbReference type="Proteomes" id="UP000050874"/>
    </source>
</evidence>
<evidence type="ECO:0000256" key="1">
    <source>
        <dbReference type="SAM" id="SignalP"/>
    </source>
</evidence>
<proteinExistence type="predicted"/>
<sequence length="252" mass="28403">MRIFLSLAMLFSFSVIAQESTEYKYEVEANKAEYYIGSYKKGKNVNDLAAWYGKFAQWAETKGSTFDQMSVAILTPYFSSDLATHDVMWVNNTPGPLEQFTGLQEWVTDGMPKLGKSLPVVNTQVLDTWQWVVSTPTSTEEGTLMYATYADCSLEEGYDMRQVYDMYKDFAVFAKAQGDTLGRKLIVVESGGQLPEGVDFVRLMYSSSIIERGTNAELYYDKIEGSEASNNLKGFSCSNARSYIGQSMRDYK</sequence>
<keyword evidence="1" id="KW-0732">Signal</keyword>
<feature type="chain" id="PRO_5006586874" evidence="1">
    <location>
        <begin position="18"/>
        <end position="252"/>
    </location>
</feature>
<evidence type="ECO:0000313" key="2">
    <source>
        <dbReference type="EMBL" id="KRO40822.1"/>
    </source>
</evidence>
<gene>
    <name evidence="2" type="ORF">ABR63_01185</name>
</gene>
<comment type="caution">
    <text evidence="2">The sequence shown here is derived from an EMBL/GenBank/DDBJ whole genome shotgun (WGS) entry which is preliminary data.</text>
</comment>
<dbReference type="EMBL" id="LIAV01000058">
    <property type="protein sequence ID" value="KRO40822.1"/>
    <property type="molecule type" value="Genomic_DNA"/>
</dbReference>
<reference evidence="3" key="1">
    <citation type="submission" date="2015-10" db="EMBL/GenBank/DDBJ databases">
        <title>Metagenome-Assembled Genomes uncover a global brackish microbiome.</title>
        <authorList>
            <person name="Hugerth L.W."/>
            <person name="Larsson J."/>
            <person name="Alneberg J."/>
            <person name="Lindh M.V."/>
            <person name="Legrand C."/>
            <person name="Pinhassi J."/>
            <person name="Andersson A."/>
        </authorList>
    </citation>
    <scope>NUCLEOTIDE SEQUENCE [LARGE SCALE GENOMIC DNA]</scope>
</reference>
<feature type="signal peptide" evidence="1">
    <location>
        <begin position="1"/>
        <end position="17"/>
    </location>
</feature>